<dbReference type="PANTHER" id="PTHR12526:SF636">
    <property type="entry name" value="BLL3647 PROTEIN"/>
    <property type="match status" value="1"/>
</dbReference>
<feature type="domain" description="Glycosyltransferase subfamily 4-like N-terminal" evidence="1">
    <location>
        <begin position="16"/>
        <end position="201"/>
    </location>
</feature>
<evidence type="ECO:0000259" key="1">
    <source>
        <dbReference type="Pfam" id="PF13579"/>
    </source>
</evidence>
<accession>A0A6J6P308</accession>
<dbReference type="GO" id="GO:0016757">
    <property type="term" value="F:glycosyltransferase activity"/>
    <property type="evidence" value="ECO:0007669"/>
    <property type="project" value="TreeGrafter"/>
</dbReference>
<proteinExistence type="predicted"/>
<protein>
    <submittedName>
        <fullName evidence="2">Unannotated protein</fullName>
    </submittedName>
</protein>
<dbReference type="EMBL" id="CAEZXS010000048">
    <property type="protein sequence ID" value="CAB4693660.1"/>
    <property type="molecule type" value="Genomic_DNA"/>
</dbReference>
<sequence>MMKITFLAINYAPSVGGAQQLVQRIAEGLVQRHGHQVTVVTTDALYAPAGKNPGKIPIDREVIAGVEVLRLPVSHRTHDFLRALRRIGARFGRPIVPSVTAYGPWGAKLALGARRAAQGSDVVIGVSAPFTTVPAAAKFTPRKRAAFVALPILHLGEWVPKGSLLKALRRADLCVALTTAEQAWLVDHGLESSRSAVIPPGCSSAESLIDPPTARAQLGLVEGPTVLFIGRLAAHKGIDTLLAACPQLLAAHPDLRVVLAGSRTGWSGLEAALASLPEEAAERIQVLEDFAEADRDVILAAAEIVVVPSREEAFGLVILEAWAAKRPVVASDIAAIASVISDGVDGLLVPVGEPAALGAAVSSLLENPATAQRLGLAGHERIPTEFSWEAVVDRWNEELVAVAPTEGRSERSLKGVT</sequence>
<organism evidence="2">
    <name type="scientific">freshwater metagenome</name>
    <dbReference type="NCBI Taxonomy" id="449393"/>
    <lineage>
        <taxon>unclassified sequences</taxon>
        <taxon>metagenomes</taxon>
        <taxon>ecological metagenomes</taxon>
    </lineage>
</organism>
<gene>
    <name evidence="2" type="ORF">UFOPK2582_00563</name>
</gene>
<name>A0A6J6P308_9ZZZZ</name>
<dbReference type="Pfam" id="PF13692">
    <property type="entry name" value="Glyco_trans_1_4"/>
    <property type="match status" value="1"/>
</dbReference>
<evidence type="ECO:0000313" key="2">
    <source>
        <dbReference type="EMBL" id="CAB4693660.1"/>
    </source>
</evidence>
<reference evidence="2" key="1">
    <citation type="submission" date="2020-05" db="EMBL/GenBank/DDBJ databases">
        <authorList>
            <person name="Chiriac C."/>
            <person name="Salcher M."/>
            <person name="Ghai R."/>
            <person name="Kavagutti S V."/>
        </authorList>
    </citation>
    <scope>NUCLEOTIDE SEQUENCE</scope>
</reference>
<dbReference type="Gene3D" id="3.40.50.2000">
    <property type="entry name" value="Glycogen Phosphorylase B"/>
    <property type="match status" value="2"/>
</dbReference>
<dbReference type="AlphaFoldDB" id="A0A6J6P308"/>
<dbReference type="Pfam" id="PF13579">
    <property type="entry name" value="Glyco_trans_4_4"/>
    <property type="match status" value="1"/>
</dbReference>
<dbReference type="InterPro" id="IPR028098">
    <property type="entry name" value="Glyco_trans_4-like_N"/>
</dbReference>
<dbReference type="CDD" id="cd03801">
    <property type="entry name" value="GT4_PimA-like"/>
    <property type="match status" value="1"/>
</dbReference>
<dbReference type="PANTHER" id="PTHR12526">
    <property type="entry name" value="GLYCOSYLTRANSFERASE"/>
    <property type="match status" value="1"/>
</dbReference>
<dbReference type="SUPFAM" id="SSF53756">
    <property type="entry name" value="UDP-Glycosyltransferase/glycogen phosphorylase"/>
    <property type="match status" value="1"/>
</dbReference>